<name>A0AB40CZK2_DIOCR</name>
<dbReference type="GeneID" id="120282673"/>
<organism evidence="2 3">
    <name type="scientific">Dioscorea cayennensis subsp. rotundata</name>
    <name type="common">White Guinea yam</name>
    <name type="synonym">Dioscorea rotundata</name>
    <dbReference type="NCBI Taxonomy" id="55577"/>
    <lineage>
        <taxon>Eukaryota</taxon>
        <taxon>Viridiplantae</taxon>
        <taxon>Streptophyta</taxon>
        <taxon>Embryophyta</taxon>
        <taxon>Tracheophyta</taxon>
        <taxon>Spermatophyta</taxon>
        <taxon>Magnoliopsida</taxon>
        <taxon>Liliopsida</taxon>
        <taxon>Dioscoreales</taxon>
        <taxon>Dioscoreaceae</taxon>
        <taxon>Dioscorea</taxon>
    </lineage>
</organism>
<dbReference type="Proteomes" id="UP001515500">
    <property type="component" value="Chromosome 18"/>
</dbReference>
<reference evidence="3" key="1">
    <citation type="submission" date="2025-08" db="UniProtKB">
        <authorList>
            <consortium name="RefSeq"/>
        </authorList>
    </citation>
    <scope>IDENTIFICATION</scope>
</reference>
<dbReference type="AlphaFoldDB" id="A0AB40CZK2"/>
<gene>
    <name evidence="3" type="primary">LOC120282673</name>
</gene>
<keyword evidence="2" id="KW-1185">Reference proteome</keyword>
<keyword evidence="1" id="KW-0812">Transmembrane</keyword>
<protein>
    <submittedName>
        <fullName evidence="3">Uncharacterized protein LOC120282673</fullName>
    </submittedName>
</protein>
<sequence>MDHDVINAADNGGVPSPRPFHKAKTELAASKLFMREVIFVFLFLISVWLFWMLFSSSNAPVVSGLISSNGSFDGLPNNTSLPEIRFVHRRLEIYLLPRLKNYSNASGELSTEKQHEFEFDMEGLFA</sequence>
<keyword evidence="1" id="KW-1133">Transmembrane helix</keyword>
<evidence type="ECO:0000256" key="1">
    <source>
        <dbReference type="SAM" id="Phobius"/>
    </source>
</evidence>
<dbReference type="RefSeq" id="XP_039145446.1">
    <property type="nucleotide sequence ID" value="XM_039289512.1"/>
</dbReference>
<evidence type="ECO:0000313" key="2">
    <source>
        <dbReference type="Proteomes" id="UP001515500"/>
    </source>
</evidence>
<proteinExistence type="predicted"/>
<evidence type="ECO:0000313" key="3">
    <source>
        <dbReference type="RefSeq" id="XP_039145446.1"/>
    </source>
</evidence>
<accession>A0AB40CZK2</accession>
<feature type="transmembrane region" description="Helical" evidence="1">
    <location>
        <begin position="32"/>
        <end position="54"/>
    </location>
</feature>
<keyword evidence="1" id="KW-0472">Membrane</keyword>